<keyword evidence="3" id="KW-1185">Reference proteome</keyword>
<organism evidence="2 3">
    <name type="scientific">Stenotrophomonas phage vB_SmaS_BUCT548</name>
    <dbReference type="NCBI Taxonomy" id="2712941"/>
    <lineage>
        <taxon>Viruses</taxon>
        <taxon>Duplodnaviria</taxon>
        <taxon>Heunggongvirae</taxon>
        <taxon>Uroviricota</taxon>
        <taxon>Caudoviricetes</taxon>
        <taxon>Beaumontvirinae</taxon>
        <taxon>Bixiavirus</taxon>
        <taxon>Bixiavirus BUCT548</taxon>
    </lineage>
</organism>
<evidence type="ECO:0000256" key="1">
    <source>
        <dbReference type="SAM" id="Phobius"/>
    </source>
</evidence>
<accession>A0A7D2HHX0</accession>
<evidence type="ECO:0000313" key="3">
    <source>
        <dbReference type="Proteomes" id="UP000509570"/>
    </source>
</evidence>
<keyword evidence="1" id="KW-0812">Transmembrane</keyword>
<name>A0A7D2HHX0_9CAUD</name>
<keyword evidence="1" id="KW-1133">Transmembrane helix</keyword>
<protein>
    <submittedName>
        <fullName evidence="2">Holin</fullName>
    </submittedName>
</protein>
<evidence type="ECO:0000313" key="2">
    <source>
        <dbReference type="EMBL" id="QIQ60834.1"/>
    </source>
</evidence>
<dbReference type="KEGG" id="vg:77953673"/>
<feature type="transmembrane region" description="Helical" evidence="1">
    <location>
        <begin position="42"/>
        <end position="63"/>
    </location>
</feature>
<feature type="transmembrane region" description="Helical" evidence="1">
    <location>
        <begin position="75"/>
        <end position="93"/>
    </location>
</feature>
<proteinExistence type="predicted"/>
<dbReference type="RefSeq" id="YP_010677299.1">
    <property type="nucleotide sequence ID" value="NC_071019.1"/>
</dbReference>
<dbReference type="GeneID" id="77953673"/>
<reference evidence="2 3" key="1">
    <citation type="submission" date="2020-01" db="EMBL/GenBank/DDBJ databases">
        <authorList>
            <person name="Zhang W."/>
            <person name="Zhang R."/>
            <person name="Hu Y."/>
            <person name="Liu Y."/>
            <person name="Lin W."/>
            <person name="Wang L."/>
            <person name="Li J."/>
            <person name="An X."/>
            <person name="Song L."/>
            <person name="Fan H."/>
            <person name="Shi T."/>
            <person name="Liu H."/>
            <person name="Tong Y."/>
        </authorList>
    </citation>
    <scope>NUCLEOTIDE SEQUENCE [LARGE SCALE GENOMIC DNA]</scope>
</reference>
<dbReference type="EMBL" id="MN937349">
    <property type="protein sequence ID" value="QIQ60834.1"/>
    <property type="molecule type" value="Genomic_DNA"/>
</dbReference>
<dbReference type="Proteomes" id="UP000509570">
    <property type="component" value="Segment"/>
</dbReference>
<keyword evidence="1" id="KW-0472">Membrane</keyword>
<sequence>MTILAFASLPPLAVILITALFGLADVRPITQSLLGYGKTFDIILGACFMLMGIGATFLTLSLLSGTHDIKWSGVSLLYGIAGVFFMIGHYAPWRKWVKRERL</sequence>